<dbReference type="KEGG" id="aprs:BI364_08695"/>
<protein>
    <submittedName>
        <fullName evidence="1">Uncharacterized protein</fullName>
    </submittedName>
</protein>
<evidence type="ECO:0000313" key="1">
    <source>
        <dbReference type="EMBL" id="AOU98028.1"/>
    </source>
</evidence>
<organism evidence="1 2">
    <name type="scientific">Acidihalobacter yilgarnensis</name>
    <dbReference type="NCBI Taxonomy" id="2819280"/>
    <lineage>
        <taxon>Bacteria</taxon>
        <taxon>Pseudomonadati</taxon>
        <taxon>Pseudomonadota</taxon>
        <taxon>Gammaproteobacteria</taxon>
        <taxon>Chromatiales</taxon>
        <taxon>Ectothiorhodospiraceae</taxon>
        <taxon>Acidihalobacter</taxon>
    </lineage>
</organism>
<keyword evidence="2" id="KW-1185">Reference proteome</keyword>
<dbReference type="RefSeq" id="WP_070078404.1">
    <property type="nucleotide sequence ID" value="NZ_CP017415.1"/>
</dbReference>
<dbReference type="AlphaFoldDB" id="A0A1D8INH5"/>
<gene>
    <name evidence="1" type="ORF">BI364_08695</name>
</gene>
<name>A0A1D8INH5_9GAMM</name>
<sequence>MNGTPNADSTSDTTPLALIPKGFNRSFEELKVYVGLHFTITKPVDDTQFGKMIWMDEDQDYRSREVHEMWPVGSRGQIEAIKWSGYGKEGGWWLKIEKDGPYEKWEAEYTNCRPDELFNHVELDPPAVNGEARRD</sequence>
<proteinExistence type="predicted"/>
<reference evidence="2" key="1">
    <citation type="submission" date="2016-09" db="EMBL/GenBank/DDBJ databases">
        <title>Acidihalobacter prosperus F5.</title>
        <authorList>
            <person name="Khaleque H.N."/>
            <person name="Ramsay J.P."/>
            <person name="Kaksonen A.H."/>
            <person name="Boxall N.J."/>
            <person name="Watkin E.L.J."/>
        </authorList>
    </citation>
    <scope>NUCLEOTIDE SEQUENCE [LARGE SCALE GENOMIC DNA]</scope>
    <source>
        <strain evidence="2">F5</strain>
    </source>
</reference>
<accession>A0A1D8INH5</accession>
<evidence type="ECO:0000313" key="2">
    <source>
        <dbReference type="Proteomes" id="UP000095401"/>
    </source>
</evidence>
<dbReference type="EMBL" id="CP017415">
    <property type="protein sequence ID" value="AOU98028.1"/>
    <property type="molecule type" value="Genomic_DNA"/>
</dbReference>
<dbReference type="Proteomes" id="UP000095401">
    <property type="component" value="Chromosome"/>
</dbReference>